<evidence type="ECO:0000256" key="1">
    <source>
        <dbReference type="SAM" id="MobiDB-lite"/>
    </source>
</evidence>
<evidence type="ECO:0000313" key="3">
    <source>
        <dbReference type="Proteomes" id="UP000092124"/>
    </source>
</evidence>
<dbReference type="EMBL" id="LZPO01075873">
    <property type="protein sequence ID" value="OBS68737.1"/>
    <property type="molecule type" value="Genomic_DNA"/>
</dbReference>
<reference evidence="2 3" key="1">
    <citation type="submission" date="2016-06" db="EMBL/GenBank/DDBJ databases">
        <title>The Draft Genome Sequence and Annotation of the Desert Woodrat Neotoma lepida.</title>
        <authorList>
            <person name="Campbell M."/>
            <person name="Oakeson K.F."/>
            <person name="Yandell M."/>
            <person name="Halpert J.R."/>
            <person name="Dearing D."/>
        </authorList>
    </citation>
    <scope>NUCLEOTIDE SEQUENCE [LARGE SCALE GENOMIC DNA]</scope>
    <source>
        <strain evidence="2">417</strain>
        <tissue evidence="2">Liver</tissue>
    </source>
</reference>
<proteinExistence type="predicted"/>
<sequence length="72" mass="8306">MEFTEDCPSLQDQFHFNKIYSLNHSLSTNSQSSKLRKMDNSKATEDNPPSQDTWLLQKPPFLPPQELTSAHQ</sequence>
<feature type="compositionally biased region" description="Basic and acidic residues" evidence="1">
    <location>
        <begin position="36"/>
        <end position="45"/>
    </location>
</feature>
<dbReference type="Proteomes" id="UP000092124">
    <property type="component" value="Unassembled WGS sequence"/>
</dbReference>
<dbReference type="AlphaFoldDB" id="A0A1A6GTS4"/>
<feature type="region of interest" description="Disordered" evidence="1">
    <location>
        <begin position="27"/>
        <end position="72"/>
    </location>
</feature>
<gene>
    <name evidence="2" type="ORF">A6R68_02723</name>
</gene>
<name>A0A1A6GTS4_NEOLE</name>
<evidence type="ECO:0000313" key="2">
    <source>
        <dbReference type="EMBL" id="OBS68737.1"/>
    </source>
</evidence>
<accession>A0A1A6GTS4</accession>
<keyword evidence="3" id="KW-1185">Reference proteome</keyword>
<organism evidence="2 3">
    <name type="scientific">Neotoma lepida</name>
    <name type="common">Desert woodrat</name>
    <dbReference type="NCBI Taxonomy" id="56216"/>
    <lineage>
        <taxon>Eukaryota</taxon>
        <taxon>Metazoa</taxon>
        <taxon>Chordata</taxon>
        <taxon>Craniata</taxon>
        <taxon>Vertebrata</taxon>
        <taxon>Euteleostomi</taxon>
        <taxon>Mammalia</taxon>
        <taxon>Eutheria</taxon>
        <taxon>Euarchontoglires</taxon>
        <taxon>Glires</taxon>
        <taxon>Rodentia</taxon>
        <taxon>Myomorpha</taxon>
        <taxon>Muroidea</taxon>
        <taxon>Cricetidae</taxon>
        <taxon>Neotominae</taxon>
        <taxon>Neotoma</taxon>
    </lineage>
</organism>
<comment type="caution">
    <text evidence="2">The sequence shown here is derived from an EMBL/GenBank/DDBJ whole genome shotgun (WGS) entry which is preliminary data.</text>
</comment>
<feature type="non-terminal residue" evidence="2">
    <location>
        <position position="72"/>
    </location>
</feature>
<protein>
    <submittedName>
        <fullName evidence="2">Uncharacterized protein</fullName>
    </submittedName>
</protein>